<organism evidence="2">
    <name type="scientific">marine sediment metagenome</name>
    <dbReference type="NCBI Taxonomy" id="412755"/>
    <lineage>
        <taxon>unclassified sequences</taxon>
        <taxon>metagenomes</taxon>
        <taxon>ecological metagenomes</taxon>
    </lineage>
</organism>
<evidence type="ECO:0000256" key="1">
    <source>
        <dbReference type="SAM" id="MobiDB-lite"/>
    </source>
</evidence>
<protein>
    <recommendedName>
        <fullName evidence="3">Nuclease associated modular domain-containing protein</fullName>
    </recommendedName>
</protein>
<gene>
    <name evidence="2" type="ORF">LCGC14_1658350</name>
</gene>
<comment type="caution">
    <text evidence="2">The sequence shown here is derived from an EMBL/GenBank/DDBJ whole genome shotgun (WGS) entry which is preliminary data.</text>
</comment>
<name>A0A0F9KAQ2_9ZZZZ</name>
<dbReference type="AlphaFoldDB" id="A0A0F9KAQ2"/>
<sequence length="45" mass="5470">MGKVYKRKRRSCAMCKPHKTGWSQKRTDKQESRRKADDDEMREAR</sequence>
<reference evidence="2" key="1">
    <citation type="journal article" date="2015" name="Nature">
        <title>Complex archaea that bridge the gap between prokaryotes and eukaryotes.</title>
        <authorList>
            <person name="Spang A."/>
            <person name="Saw J.H."/>
            <person name="Jorgensen S.L."/>
            <person name="Zaremba-Niedzwiedzka K."/>
            <person name="Martijn J."/>
            <person name="Lind A.E."/>
            <person name="van Eijk R."/>
            <person name="Schleper C."/>
            <person name="Guy L."/>
            <person name="Ettema T.J."/>
        </authorList>
    </citation>
    <scope>NUCLEOTIDE SEQUENCE</scope>
</reference>
<feature type="region of interest" description="Disordered" evidence="1">
    <location>
        <begin position="1"/>
        <end position="45"/>
    </location>
</feature>
<evidence type="ECO:0000313" key="2">
    <source>
        <dbReference type="EMBL" id="KKM19168.1"/>
    </source>
</evidence>
<feature type="compositionally biased region" description="Basic and acidic residues" evidence="1">
    <location>
        <begin position="25"/>
        <end position="45"/>
    </location>
</feature>
<evidence type="ECO:0008006" key="3">
    <source>
        <dbReference type="Google" id="ProtNLM"/>
    </source>
</evidence>
<feature type="compositionally biased region" description="Basic residues" evidence="1">
    <location>
        <begin position="1"/>
        <end position="19"/>
    </location>
</feature>
<accession>A0A0F9KAQ2</accession>
<dbReference type="EMBL" id="LAZR01014050">
    <property type="protein sequence ID" value="KKM19168.1"/>
    <property type="molecule type" value="Genomic_DNA"/>
</dbReference>
<proteinExistence type="predicted"/>